<name>A0A7J9F4A6_9ROSI</name>
<feature type="non-terminal residue" evidence="2">
    <location>
        <position position="32"/>
    </location>
</feature>
<reference evidence="2 3" key="1">
    <citation type="journal article" date="2019" name="Genome Biol. Evol.">
        <title>Insights into the evolution of the New World diploid cottons (Gossypium, subgenus Houzingenia) based on genome sequencing.</title>
        <authorList>
            <person name="Grover C.E."/>
            <person name="Arick M.A. 2nd"/>
            <person name="Thrash A."/>
            <person name="Conover J.L."/>
            <person name="Sanders W.S."/>
            <person name="Peterson D.G."/>
            <person name="Frelichowski J.E."/>
            <person name="Scheffler J.A."/>
            <person name="Scheffler B.E."/>
            <person name="Wendel J.F."/>
        </authorList>
    </citation>
    <scope>NUCLEOTIDE SEQUENCE [LARGE SCALE GENOMIC DNA]</scope>
    <source>
        <strain evidence="2">8</strain>
        <tissue evidence="2">Leaf</tissue>
    </source>
</reference>
<evidence type="ECO:0000313" key="3">
    <source>
        <dbReference type="Proteomes" id="UP000593568"/>
    </source>
</evidence>
<evidence type="ECO:0000313" key="2">
    <source>
        <dbReference type="EMBL" id="MBA0780110.1"/>
    </source>
</evidence>
<dbReference type="EMBL" id="JABEZW010000011">
    <property type="protein sequence ID" value="MBA0780110.1"/>
    <property type="molecule type" value="Genomic_DNA"/>
</dbReference>
<feature type="compositionally biased region" description="Low complexity" evidence="1">
    <location>
        <begin position="10"/>
        <end position="19"/>
    </location>
</feature>
<accession>A0A7J9F4A6</accession>
<keyword evidence="3" id="KW-1185">Reference proteome</keyword>
<evidence type="ECO:0000256" key="1">
    <source>
        <dbReference type="SAM" id="MobiDB-lite"/>
    </source>
</evidence>
<gene>
    <name evidence="2" type="ORF">Gotri_004250</name>
</gene>
<comment type="caution">
    <text evidence="2">The sequence shown here is derived from an EMBL/GenBank/DDBJ whole genome shotgun (WGS) entry which is preliminary data.</text>
</comment>
<dbReference type="Proteomes" id="UP000593568">
    <property type="component" value="Unassembled WGS sequence"/>
</dbReference>
<feature type="region of interest" description="Disordered" evidence="1">
    <location>
        <begin position="1"/>
        <end position="22"/>
    </location>
</feature>
<dbReference type="AlphaFoldDB" id="A0A7J9F4A6"/>
<protein>
    <submittedName>
        <fullName evidence="2">Uncharacterized protein</fullName>
    </submittedName>
</protein>
<organism evidence="2 3">
    <name type="scientific">Gossypium trilobum</name>
    <dbReference type="NCBI Taxonomy" id="34281"/>
    <lineage>
        <taxon>Eukaryota</taxon>
        <taxon>Viridiplantae</taxon>
        <taxon>Streptophyta</taxon>
        <taxon>Embryophyta</taxon>
        <taxon>Tracheophyta</taxon>
        <taxon>Spermatophyta</taxon>
        <taxon>Magnoliopsida</taxon>
        <taxon>eudicotyledons</taxon>
        <taxon>Gunneridae</taxon>
        <taxon>Pentapetalae</taxon>
        <taxon>rosids</taxon>
        <taxon>malvids</taxon>
        <taxon>Malvales</taxon>
        <taxon>Malvaceae</taxon>
        <taxon>Malvoideae</taxon>
        <taxon>Gossypium</taxon>
    </lineage>
</organism>
<sequence length="32" mass="3311">MAIMDGPLQPSSSTTPSVVDVPNGPAFVNFFS</sequence>
<proteinExistence type="predicted"/>